<protein>
    <submittedName>
        <fullName evidence="1">(Mediterranean fruit fly) hypothetical protein</fullName>
    </submittedName>
</protein>
<reference evidence="1" key="1">
    <citation type="submission" date="2020-11" db="EMBL/GenBank/DDBJ databases">
        <authorList>
            <person name="Whitehead M."/>
        </authorList>
    </citation>
    <scope>NUCLEOTIDE SEQUENCE</scope>
    <source>
        <strain evidence="1">EGII</strain>
    </source>
</reference>
<organism evidence="1 2">
    <name type="scientific">Ceratitis capitata</name>
    <name type="common">Mediterranean fruit fly</name>
    <name type="synonym">Tephritis capitata</name>
    <dbReference type="NCBI Taxonomy" id="7213"/>
    <lineage>
        <taxon>Eukaryota</taxon>
        <taxon>Metazoa</taxon>
        <taxon>Ecdysozoa</taxon>
        <taxon>Arthropoda</taxon>
        <taxon>Hexapoda</taxon>
        <taxon>Insecta</taxon>
        <taxon>Pterygota</taxon>
        <taxon>Neoptera</taxon>
        <taxon>Endopterygota</taxon>
        <taxon>Diptera</taxon>
        <taxon>Brachycera</taxon>
        <taxon>Muscomorpha</taxon>
        <taxon>Tephritoidea</taxon>
        <taxon>Tephritidae</taxon>
        <taxon>Ceratitis</taxon>
        <taxon>Ceratitis</taxon>
    </lineage>
</organism>
<evidence type="ECO:0000313" key="2">
    <source>
        <dbReference type="Proteomes" id="UP000606786"/>
    </source>
</evidence>
<dbReference type="AlphaFoldDB" id="A0A811UC74"/>
<accession>A0A811UC74</accession>
<gene>
    <name evidence="1" type="ORF">CCAP1982_LOCUS5094</name>
</gene>
<keyword evidence="2" id="KW-1185">Reference proteome</keyword>
<comment type="caution">
    <text evidence="1">The sequence shown here is derived from an EMBL/GenBank/DDBJ whole genome shotgun (WGS) entry which is preliminary data.</text>
</comment>
<sequence>MRFFAVGTSSNEFFEYKAPAATITNKQSSNNDGSDKPKVTNTNTLYDRGVIMQARMYIHMHACVWQEP</sequence>
<dbReference type="Proteomes" id="UP000606786">
    <property type="component" value="Unassembled WGS sequence"/>
</dbReference>
<name>A0A811UC74_CERCA</name>
<evidence type="ECO:0000313" key="1">
    <source>
        <dbReference type="EMBL" id="CAD6996421.1"/>
    </source>
</evidence>
<proteinExistence type="predicted"/>
<dbReference type="EMBL" id="CAJHJT010000001">
    <property type="protein sequence ID" value="CAD6996421.1"/>
    <property type="molecule type" value="Genomic_DNA"/>
</dbReference>